<dbReference type="OMA" id="GWKCVSF"/>
<name>G3AIP4_SPAPN</name>
<gene>
    <name evidence="4" type="ORF">SPAPADRAFT_59885</name>
</gene>
<dbReference type="GO" id="GO:0008270">
    <property type="term" value="F:zinc ion binding"/>
    <property type="evidence" value="ECO:0007669"/>
    <property type="project" value="InterPro"/>
</dbReference>
<proteinExistence type="predicted"/>
<dbReference type="Pfam" id="PF07967">
    <property type="entry name" value="zf-C3HC"/>
    <property type="match status" value="1"/>
</dbReference>
<dbReference type="InParanoid" id="G3AIP4"/>
<dbReference type="GO" id="GO:0005634">
    <property type="term" value="C:nucleus"/>
    <property type="evidence" value="ECO:0007669"/>
    <property type="project" value="UniProtKB-SubCell"/>
</dbReference>
<comment type="subcellular location">
    <subcellularLocation>
        <location evidence="1">Nucleus</location>
    </subcellularLocation>
</comment>
<dbReference type="AlphaFoldDB" id="G3AIP4"/>
<dbReference type="PANTHER" id="PTHR15835">
    <property type="entry name" value="NUCLEAR-INTERACTING PARTNER OF ALK"/>
    <property type="match status" value="1"/>
</dbReference>
<keyword evidence="5" id="KW-1185">Reference proteome</keyword>
<dbReference type="Proteomes" id="UP000000709">
    <property type="component" value="Unassembled WGS sequence"/>
</dbReference>
<evidence type="ECO:0000313" key="4">
    <source>
        <dbReference type="EMBL" id="EGW34460.1"/>
    </source>
</evidence>
<keyword evidence="2" id="KW-0539">Nucleus</keyword>
<dbReference type="InterPro" id="IPR012935">
    <property type="entry name" value="NuBaID_N"/>
</dbReference>
<dbReference type="eggNOG" id="ENOG502SB6V">
    <property type="taxonomic scope" value="Eukaryota"/>
</dbReference>
<dbReference type="HOGENOM" id="CLU_615638_0_0_1"/>
<dbReference type="RefSeq" id="XP_007374044.1">
    <property type="nucleotide sequence ID" value="XM_007373982.1"/>
</dbReference>
<evidence type="ECO:0000313" key="5">
    <source>
        <dbReference type="Proteomes" id="UP000000709"/>
    </source>
</evidence>
<dbReference type="OrthoDB" id="3987180at2759"/>
<dbReference type="EMBL" id="GL996500">
    <property type="protein sequence ID" value="EGW34460.1"/>
    <property type="molecule type" value="Genomic_DNA"/>
</dbReference>
<organism evidence="5">
    <name type="scientific">Spathaspora passalidarum (strain NRRL Y-27907 / 11-Y1)</name>
    <dbReference type="NCBI Taxonomy" id="619300"/>
    <lineage>
        <taxon>Eukaryota</taxon>
        <taxon>Fungi</taxon>
        <taxon>Dikarya</taxon>
        <taxon>Ascomycota</taxon>
        <taxon>Saccharomycotina</taxon>
        <taxon>Pichiomycetes</taxon>
        <taxon>Debaryomycetaceae</taxon>
        <taxon>Spathaspora</taxon>
    </lineage>
</organism>
<protein>
    <recommendedName>
        <fullName evidence="3">C3HC-type domain-containing protein</fullName>
    </recommendedName>
</protein>
<dbReference type="KEGG" id="spaa:SPAPADRAFT_59885"/>
<sequence>MDPIFSLDEVSHNTSQVLEDCLDIFQSPAHESYNHKNTVYLGNTSFNQHPDIQYFQKVKQKNHFTYHKSKVQSQKSIEKIQSKSTVFDPYDLNMLLGRLRSFNSLNWQVPNSPQLNELKCARNGWKCASFARNIKNHLICTNCHQQLILRFSNNNISNDTSPFDIDFLSGKEYDDELNSKLIEKYMVQIETTGHSTECSWRNFETPLDGVYYPRHYLSATNTFLITQYLKNLKSLVDNSLILQEHYDQIFKSSSLQSPEFINISNQWLLARYYKLDKENVSACLQHIPVWFYEIAAQGWSLNAQRYANDVILVMSCGMCNSRVFLNTVTPASNLNTLQALTPVKYPLHHEPHDELTEFDQPLGPQFDPVHDHKPFCSHVHDPHLHDYFFSLILGSINNIGINGEYINNDSTIIDRPTTTKRKKSFTMNDGLERLNKLRKLYLIED</sequence>
<feature type="domain" description="C3HC-type" evidence="3">
    <location>
        <begin position="89"/>
        <end position="240"/>
    </location>
</feature>
<dbReference type="STRING" id="619300.G3AIP4"/>
<reference evidence="4 5" key="1">
    <citation type="journal article" date="2011" name="Proc. Natl. Acad. Sci. U.S.A.">
        <title>Comparative genomics of xylose-fermenting fungi for enhanced biofuel production.</title>
        <authorList>
            <person name="Wohlbach D.J."/>
            <person name="Kuo A."/>
            <person name="Sato T.K."/>
            <person name="Potts K.M."/>
            <person name="Salamov A.A."/>
            <person name="LaButti K.M."/>
            <person name="Sun H."/>
            <person name="Clum A."/>
            <person name="Pangilinan J.L."/>
            <person name="Lindquist E.A."/>
            <person name="Lucas S."/>
            <person name="Lapidus A."/>
            <person name="Jin M."/>
            <person name="Gunawan C."/>
            <person name="Balan V."/>
            <person name="Dale B.E."/>
            <person name="Jeffries T.W."/>
            <person name="Zinkel R."/>
            <person name="Barry K.W."/>
            <person name="Grigoriev I.V."/>
            <person name="Gasch A.P."/>
        </authorList>
    </citation>
    <scope>NUCLEOTIDE SEQUENCE [LARGE SCALE GENOMIC DNA]</scope>
    <source>
        <strain evidence="5">NRRL Y-27907 / 11-Y1</strain>
    </source>
</reference>
<evidence type="ECO:0000259" key="3">
    <source>
        <dbReference type="Pfam" id="PF07967"/>
    </source>
</evidence>
<dbReference type="GeneID" id="18873116"/>
<dbReference type="PANTHER" id="PTHR15835:SF6">
    <property type="entry name" value="ZINC FINGER C3HC-TYPE PROTEIN 1"/>
    <property type="match status" value="1"/>
</dbReference>
<accession>G3AIP4</accession>
<evidence type="ECO:0000256" key="1">
    <source>
        <dbReference type="ARBA" id="ARBA00004123"/>
    </source>
</evidence>
<evidence type="ECO:0000256" key="2">
    <source>
        <dbReference type="ARBA" id="ARBA00023242"/>
    </source>
</evidence>